<evidence type="ECO:0000313" key="2">
    <source>
        <dbReference type="Proteomes" id="UP000182110"/>
    </source>
</evidence>
<evidence type="ECO:0000313" key="1">
    <source>
        <dbReference type="EMBL" id="CEG30581.1"/>
    </source>
</evidence>
<dbReference type="Pfam" id="PF14425">
    <property type="entry name" value="Imm3"/>
    <property type="match status" value="1"/>
</dbReference>
<comment type="caution">
    <text evidence="1">The sequence shown here is derived from an EMBL/GenBank/DDBJ whole genome shotgun (WGS) entry which is preliminary data.</text>
</comment>
<dbReference type="AlphaFoldDB" id="A0AAN2TR56"/>
<dbReference type="InterPro" id="IPR025678">
    <property type="entry name" value="Imm3"/>
</dbReference>
<protein>
    <submittedName>
        <fullName evidence="1">Uncharacterized protein</fullName>
    </submittedName>
</protein>
<keyword evidence="2" id="KW-1185">Reference proteome</keyword>
<reference evidence="1 2" key="1">
    <citation type="journal article" date="2014" name="Genome Announc.">
        <title>Genome Sequence of Bacillus simplex Strain P558, Isolated from a Human Fecal Sample.</title>
        <authorList>
            <person name="Croce O."/>
            <person name="Hugon P."/>
            <person name="Lagier J.C."/>
            <person name="Bibi F."/>
            <person name="Robert C."/>
            <person name="Azhar E.I."/>
            <person name="Raoult D."/>
            <person name="Fournier P.E."/>
        </authorList>
    </citation>
    <scope>NUCLEOTIDE SEQUENCE [LARGE SCALE GENOMIC DNA]</scope>
    <source>
        <strain evidence="1 2">P558</strain>
    </source>
</reference>
<name>A0AAN2TR56_9BACI</name>
<accession>A0AAN2TR56</accession>
<dbReference type="RefSeq" id="WP_237766581.1">
    <property type="nucleotide sequence ID" value="NZ_CCXW01000001.1"/>
</dbReference>
<gene>
    <name evidence="1" type="ORF">BN1180_00692</name>
</gene>
<proteinExistence type="predicted"/>
<dbReference type="EMBL" id="CCXW01000001">
    <property type="protein sequence ID" value="CEG30581.1"/>
    <property type="molecule type" value="Genomic_DNA"/>
</dbReference>
<organism evidence="1 2">
    <name type="scientific">Peribacillus simplex</name>
    <dbReference type="NCBI Taxonomy" id="1478"/>
    <lineage>
        <taxon>Bacteria</taxon>
        <taxon>Bacillati</taxon>
        <taxon>Bacillota</taxon>
        <taxon>Bacilli</taxon>
        <taxon>Bacillales</taxon>
        <taxon>Bacillaceae</taxon>
        <taxon>Peribacillus</taxon>
    </lineage>
</organism>
<dbReference type="Proteomes" id="UP000182110">
    <property type="component" value="Unassembled WGS sequence"/>
</dbReference>
<sequence>MEDWEYNEIFEVINEDYNDFLSLNRGHEYAIARTKKS</sequence>